<dbReference type="PANTHER" id="PTHR22674:SF6">
    <property type="entry name" value="NTPASE KAP FAMILY P-LOOP DOMAIN-CONTAINING PROTEIN 1"/>
    <property type="match status" value="1"/>
</dbReference>
<feature type="domain" description="KAP NTPase" evidence="3">
    <location>
        <begin position="458"/>
        <end position="1262"/>
    </location>
</feature>
<protein>
    <submittedName>
        <fullName evidence="4">Ankyrin repeat domain-containing protein</fullName>
    </submittedName>
</protein>
<accession>A0AAD8Y9E8</accession>
<dbReference type="Pfam" id="PF12796">
    <property type="entry name" value="Ank_2"/>
    <property type="match status" value="3"/>
</dbReference>
<dbReference type="InterPro" id="IPR011646">
    <property type="entry name" value="KAP_P-loop"/>
</dbReference>
<dbReference type="PANTHER" id="PTHR22674">
    <property type="entry name" value="NTPASE, KAP FAMILY P-LOOP DOMAIN-CONTAINING 1"/>
    <property type="match status" value="1"/>
</dbReference>
<dbReference type="SMART" id="SM00248">
    <property type="entry name" value="ANK"/>
    <property type="match status" value="7"/>
</dbReference>
<keyword evidence="5" id="KW-1185">Reference proteome</keyword>
<dbReference type="Pfam" id="PF07693">
    <property type="entry name" value="KAP_NTPase"/>
    <property type="match status" value="1"/>
</dbReference>
<feature type="compositionally biased region" description="Gly residues" evidence="1">
    <location>
        <begin position="1470"/>
        <end position="1480"/>
    </location>
</feature>
<keyword evidence="2" id="KW-1133">Transmembrane helix</keyword>
<evidence type="ECO:0000313" key="4">
    <source>
        <dbReference type="EMBL" id="KAK1741397.1"/>
    </source>
</evidence>
<gene>
    <name evidence="4" type="ORF">QTG54_007875</name>
</gene>
<evidence type="ECO:0000256" key="2">
    <source>
        <dbReference type="SAM" id="Phobius"/>
    </source>
</evidence>
<dbReference type="InterPro" id="IPR002110">
    <property type="entry name" value="Ankyrin_rpt"/>
</dbReference>
<feature type="compositionally biased region" description="Acidic residues" evidence="1">
    <location>
        <begin position="31"/>
        <end position="50"/>
    </location>
</feature>
<organism evidence="4 5">
    <name type="scientific">Skeletonema marinoi</name>
    <dbReference type="NCBI Taxonomy" id="267567"/>
    <lineage>
        <taxon>Eukaryota</taxon>
        <taxon>Sar</taxon>
        <taxon>Stramenopiles</taxon>
        <taxon>Ochrophyta</taxon>
        <taxon>Bacillariophyta</taxon>
        <taxon>Coscinodiscophyceae</taxon>
        <taxon>Thalassiosirophycidae</taxon>
        <taxon>Thalassiosirales</taxon>
        <taxon>Skeletonemataceae</taxon>
        <taxon>Skeletonema</taxon>
        <taxon>Skeletonema marinoi-dohrnii complex</taxon>
    </lineage>
</organism>
<dbReference type="Proteomes" id="UP001224775">
    <property type="component" value="Unassembled WGS sequence"/>
</dbReference>
<feature type="compositionally biased region" description="Basic residues" evidence="1">
    <location>
        <begin position="1524"/>
        <end position="1533"/>
    </location>
</feature>
<feature type="region of interest" description="Disordered" evidence="1">
    <location>
        <begin position="1"/>
        <end position="51"/>
    </location>
</feature>
<feature type="transmembrane region" description="Helical" evidence="2">
    <location>
        <begin position="610"/>
        <end position="633"/>
    </location>
</feature>
<sequence length="1612" mass="179675">METSLSTPPQLPNQMEEDASKYNEREGEGDGREEDEWAVLPDGEEKDEEMGMGNDCDVLVEGLNHAGDDDDDGGVSASGAANKVITAEECLKADFPLRYACKGGATLDVIKYLVEEVTVVEECLRKEYPLHHACYGGATLDVIKYLVEEADGDKGKELLGIKDDYYGTYPLHIACKGGASIDVIKYLVEEADGDKGKEPLCKKDNAGMYPLHCACRGGASLDVIKYLVEEADGDKGKELIGIKDDYYGTYPLHIACKGGASIDVIKYLVEEADGDKGKELLGIKDDYYGTYPLHIACEGGAPVEVIKYLVEEADGDKGKEPLSKGDNFYDMYPLHIACKGGASLDVFKYLVEEADGDKGKELLGKKDIYGRYPLHIACKEGASLEVIKYLFQNNPVPLLYKDMDGLNCLDYMNSDTLRAIWGKTHQIGSVADKPSDIDRLNYLIYARALVYAARQAEQPGTSLCIGLYGRWGGGKSTLLNQIRKCLEAEFLQEDVLLLYNIYQLSGLYRKAAENAKEPFNKAVEKLALHPYVLNDAKKAWREKSEGPPPTTSLTFLEHLAWLFLRIFCACQSCRKGYELENDPRNVNDVHAQRAQIKSQDARSRRMEMNAIFFLVFLVLLSPIWIAYWPIYLVSRKKIRTCRATAHRQTCFNDEKNGDNIEKEAEQIAGIIAGDVPLGNGDSAYSLGNGNSAFWDVAPCGTFVVIIFLQIVRAIASGISHACAALRHVVCFHWCRKTNHTTTGAKKYKFIEFNAWTYQGSELLWASLMKELWDAVEAEFGPKAVQYHRAGIALAEENVYDDSYRSLSRQEKARNRKRALLMFFAQTYLSIFLFLIALTVLLTLTIINCKSINSTCLGKLVNITNNATDIIEAVESDSEEEANEGGVIVAVIATVAAFCPLIANVIKYLNKVRPFLRKLQGDVILERASGSTKRKDFKEELGFMGDVKKELGYLFDLLDTETYPDKEIGCYRSLRLCVFIDDLDRCPQKIVVSVLEAVILLLVDGPISVWMAIDSRIVVQCIEAEKAGLFDEANISGHEFLRKIVQLPFVVPELTNDTKKSYLDKIIDDKELDPARVLSRFKKEGLDRKLEMKLDGEREGEVIRKGAFSQLTRIATVLDEGGHIISRHDSKAIIGMTESELIKTVAKTPQNACPEYRENLCSIVSQATSQLILKETNRTTLPQAQSFYNQFEKSDSKGDSQTVPDPAASDDIVHIMGPPPSGLYIPMLNENDRRCLEDFMPFIDGNPRRMKRIINVFNLSQRIAELRCEVSPQLTAKILKMVILVEQWPHRMAWLLQLIEDVSQMSTHSLEDSRMNRFLGECFGPDEVLPSESCWGMICRVGILEVYRRIVYKLSMSNVKSLNNMASMDSDPQLFEGLLLCNGNAKNSSSEIPYAITVHDLRPLGGGDNETCLQSYIFNMPQGIRDKVSFMMSKTLHRLSVCGSSESLDDDEEEEDDDVVNGSDDSSEIRGSGGNSGGGSGDFSSGYENDDTDDGKEGGKSQNSSKTPVRGHTYETQKQVVLKTASKKRIRGKGNNKTMKTRAGEKRAPTGPTTDQRTDIEKEMYKKLDHAKAFKEMSDALGNRVQAALQCPELFKTFLTPEERIALEGEQLV</sequence>
<dbReference type="InterPro" id="IPR036770">
    <property type="entry name" value="Ankyrin_rpt-contain_sf"/>
</dbReference>
<reference evidence="4" key="1">
    <citation type="submission" date="2023-06" db="EMBL/GenBank/DDBJ databases">
        <title>Survivors Of The Sea: Transcriptome response of Skeletonema marinoi to long-term dormancy.</title>
        <authorList>
            <person name="Pinder M.I.M."/>
            <person name="Kourtchenko O."/>
            <person name="Robertson E.K."/>
            <person name="Larsson T."/>
            <person name="Maumus F."/>
            <person name="Osuna-Cruz C.M."/>
            <person name="Vancaester E."/>
            <person name="Stenow R."/>
            <person name="Vandepoele K."/>
            <person name="Ploug H."/>
            <person name="Bruchert V."/>
            <person name="Godhe A."/>
            <person name="Topel M."/>
        </authorList>
    </citation>
    <scope>NUCLEOTIDE SEQUENCE</scope>
    <source>
        <strain evidence="4">R05AC</strain>
    </source>
</reference>
<comment type="caution">
    <text evidence="4">The sequence shown here is derived from an EMBL/GenBank/DDBJ whole genome shotgun (WGS) entry which is preliminary data.</text>
</comment>
<feature type="region of interest" description="Disordered" evidence="1">
    <location>
        <begin position="1443"/>
        <end position="1556"/>
    </location>
</feature>
<dbReference type="InterPro" id="IPR052754">
    <property type="entry name" value="NTPase_KAP_P-loop"/>
</dbReference>
<dbReference type="EMBL" id="JATAAI010000013">
    <property type="protein sequence ID" value="KAK1741397.1"/>
    <property type="molecule type" value="Genomic_DNA"/>
</dbReference>
<feature type="transmembrane region" description="Helical" evidence="2">
    <location>
        <begin position="818"/>
        <end position="846"/>
    </location>
</feature>
<evidence type="ECO:0000256" key="1">
    <source>
        <dbReference type="SAM" id="MobiDB-lite"/>
    </source>
</evidence>
<feature type="transmembrane region" description="Helical" evidence="2">
    <location>
        <begin position="989"/>
        <end position="1012"/>
    </location>
</feature>
<dbReference type="Gene3D" id="1.25.40.20">
    <property type="entry name" value="Ankyrin repeat-containing domain"/>
    <property type="match status" value="3"/>
</dbReference>
<keyword evidence="2" id="KW-0472">Membrane</keyword>
<feature type="transmembrane region" description="Helical" evidence="2">
    <location>
        <begin position="886"/>
        <end position="908"/>
    </location>
</feature>
<evidence type="ECO:0000313" key="5">
    <source>
        <dbReference type="Proteomes" id="UP001224775"/>
    </source>
</evidence>
<feature type="compositionally biased region" description="Basic and acidic residues" evidence="1">
    <location>
        <begin position="18"/>
        <end position="30"/>
    </location>
</feature>
<evidence type="ECO:0000259" key="3">
    <source>
        <dbReference type="Pfam" id="PF07693"/>
    </source>
</evidence>
<feature type="compositionally biased region" description="Acidic residues" evidence="1">
    <location>
        <begin position="1446"/>
        <end position="1458"/>
    </location>
</feature>
<proteinExistence type="predicted"/>
<name>A0AAD8Y9E8_9STRA</name>
<dbReference type="SUPFAM" id="SSF48403">
    <property type="entry name" value="Ankyrin repeat"/>
    <property type="match status" value="1"/>
</dbReference>
<keyword evidence="2" id="KW-0812">Transmembrane</keyword>